<dbReference type="GO" id="GO:0008270">
    <property type="term" value="F:zinc ion binding"/>
    <property type="evidence" value="ECO:0007669"/>
    <property type="project" value="UniProtKB-KW"/>
</dbReference>
<keyword evidence="13" id="KW-1185">Reference proteome</keyword>
<evidence type="ECO:0000256" key="3">
    <source>
        <dbReference type="ARBA" id="ARBA00022723"/>
    </source>
</evidence>
<feature type="domain" description="C2H2-type" evidence="11">
    <location>
        <begin position="172"/>
        <end position="199"/>
    </location>
</feature>
<protein>
    <submittedName>
        <fullName evidence="12">Uncharacterized protein, isoform A</fullName>
    </submittedName>
</protein>
<dbReference type="Pfam" id="PF00096">
    <property type="entry name" value="zf-C2H2"/>
    <property type="match status" value="1"/>
</dbReference>
<dbReference type="GO" id="GO:0005634">
    <property type="term" value="C:nucleus"/>
    <property type="evidence" value="ECO:0007669"/>
    <property type="project" value="UniProtKB-SubCell"/>
</dbReference>
<feature type="domain" description="C2H2-type" evidence="11">
    <location>
        <begin position="200"/>
        <end position="227"/>
    </location>
</feature>
<dbReference type="FunFam" id="3.30.160.60:FF:000145">
    <property type="entry name" value="Zinc finger protein 574"/>
    <property type="match status" value="1"/>
</dbReference>
<dbReference type="InterPro" id="IPR036236">
    <property type="entry name" value="Znf_C2H2_sf"/>
</dbReference>
<dbReference type="SMART" id="SM00355">
    <property type="entry name" value="ZnF_C2H2"/>
    <property type="match status" value="4"/>
</dbReference>
<organism evidence="12 13">
    <name type="scientific">Drosophila virilis</name>
    <name type="common">Fruit fly</name>
    <dbReference type="NCBI Taxonomy" id="7244"/>
    <lineage>
        <taxon>Eukaryota</taxon>
        <taxon>Metazoa</taxon>
        <taxon>Ecdysozoa</taxon>
        <taxon>Arthropoda</taxon>
        <taxon>Hexapoda</taxon>
        <taxon>Insecta</taxon>
        <taxon>Pterygota</taxon>
        <taxon>Neoptera</taxon>
        <taxon>Endopterygota</taxon>
        <taxon>Diptera</taxon>
        <taxon>Brachycera</taxon>
        <taxon>Muscomorpha</taxon>
        <taxon>Ephydroidea</taxon>
        <taxon>Drosophilidae</taxon>
        <taxon>Drosophila</taxon>
    </lineage>
</organism>
<keyword evidence="4" id="KW-0677">Repeat</keyword>
<reference evidence="12 13" key="1">
    <citation type="journal article" date="2007" name="Nature">
        <title>Evolution of genes and genomes on the Drosophila phylogeny.</title>
        <authorList>
            <consortium name="Drosophila 12 Genomes Consortium"/>
            <person name="Clark A.G."/>
            <person name="Eisen M.B."/>
            <person name="Smith D.R."/>
            <person name="Bergman C.M."/>
            <person name="Oliver B."/>
            <person name="Markow T.A."/>
            <person name="Kaufman T.C."/>
            <person name="Kellis M."/>
            <person name="Gelbart W."/>
            <person name="Iyer V.N."/>
            <person name="Pollard D.A."/>
            <person name="Sackton T.B."/>
            <person name="Larracuente A.M."/>
            <person name="Singh N.D."/>
            <person name="Abad J.P."/>
            <person name="Abt D.N."/>
            <person name="Adryan B."/>
            <person name="Aguade M."/>
            <person name="Akashi H."/>
            <person name="Anderson W.W."/>
            <person name="Aquadro C.F."/>
            <person name="Ardell D.H."/>
            <person name="Arguello R."/>
            <person name="Artieri C.G."/>
            <person name="Barbash D.A."/>
            <person name="Barker D."/>
            <person name="Barsanti P."/>
            <person name="Batterham P."/>
            <person name="Batzoglou S."/>
            <person name="Begun D."/>
            <person name="Bhutkar A."/>
            <person name="Blanco E."/>
            <person name="Bosak S.A."/>
            <person name="Bradley R.K."/>
            <person name="Brand A.D."/>
            <person name="Brent M.R."/>
            <person name="Brooks A.N."/>
            <person name="Brown R.H."/>
            <person name="Butlin R.K."/>
            <person name="Caggese C."/>
            <person name="Calvi B.R."/>
            <person name="Bernardo de Carvalho A."/>
            <person name="Caspi A."/>
            <person name="Castrezana S."/>
            <person name="Celniker S.E."/>
            <person name="Chang J.L."/>
            <person name="Chapple C."/>
            <person name="Chatterji S."/>
            <person name="Chinwalla A."/>
            <person name="Civetta A."/>
            <person name="Clifton S.W."/>
            <person name="Comeron J.M."/>
            <person name="Costello J.C."/>
            <person name="Coyne J.A."/>
            <person name="Daub J."/>
            <person name="David R.G."/>
            <person name="Delcher A.L."/>
            <person name="Delehaunty K."/>
            <person name="Do C.B."/>
            <person name="Ebling H."/>
            <person name="Edwards K."/>
            <person name="Eickbush T."/>
            <person name="Evans J.D."/>
            <person name="Filipski A."/>
            <person name="Findeiss S."/>
            <person name="Freyhult E."/>
            <person name="Fulton L."/>
            <person name="Fulton R."/>
            <person name="Garcia A.C."/>
            <person name="Gardiner A."/>
            <person name="Garfield D.A."/>
            <person name="Garvin B.E."/>
            <person name="Gibson G."/>
            <person name="Gilbert D."/>
            <person name="Gnerre S."/>
            <person name="Godfrey J."/>
            <person name="Good R."/>
            <person name="Gotea V."/>
            <person name="Gravely B."/>
            <person name="Greenberg A.J."/>
            <person name="Griffiths-Jones S."/>
            <person name="Gross S."/>
            <person name="Guigo R."/>
            <person name="Gustafson E.A."/>
            <person name="Haerty W."/>
            <person name="Hahn M.W."/>
            <person name="Halligan D.L."/>
            <person name="Halpern A.L."/>
            <person name="Halter G.M."/>
            <person name="Han M.V."/>
            <person name="Heger A."/>
            <person name="Hillier L."/>
            <person name="Hinrichs A.S."/>
            <person name="Holmes I."/>
            <person name="Hoskins R.A."/>
            <person name="Hubisz M.J."/>
            <person name="Hultmark D."/>
            <person name="Huntley M.A."/>
            <person name="Jaffe D.B."/>
            <person name="Jagadeeshan S."/>
            <person name="Jeck W.R."/>
            <person name="Johnson J."/>
            <person name="Jones C.D."/>
            <person name="Jordan W.C."/>
            <person name="Karpen G.H."/>
            <person name="Kataoka E."/>
            <person name="Keightley P.D."/>
            <person name="Kheradpour P."/>
            <person name="Kirkness E.F."/>
            <person name="Koerich L.B."/>
            <person name="Kristiansen K."/>
            <person name="Kudrna D."/>
            <person name="Kulathinal R.J."/>
            <person name="Kumar S."/>
            <person name="Kwok R."/>
            <person name="Lander E."/>
            <person name="Langley C.H."/>
            <person name="Lapoint R."/>
            <person name="Lazzaro B.P."/>
            <person name="Lee S.J."/>
            <person name="Levesque L."/>
            <person name="Li R."/>
            <person name="Lin C.F."/>
            <person name="Lin M.F."/>
            <person name="Lindblad-Toh K."/>
            <person name="Llopart A."/>
            <person name="Long M."/>
            <person name="Low L."/>
            <person name="Lozovsky E."/>
            <person name="Lu J."/>
            <person name="Luo M."/>
            <person name="Machado C.A."/>
            <person name="Makalowski W."/>
            <person name="Marzo M."/>
            <person name="Matsuda M."/>
            <person name="Matzkin L."/>
            <person name="McAllister B."/>
            <person name="McBride C.S."/>
            <person name="McKernan B."/>
            <person name="McKernan K."/>
            <person name="Mendez-Lago M."/>
            <person name="Minx P."/>
            <person name="Mollenhauer M.U."/>
            <person name="Montooth K."/>
            <person name="Mount S.M."/>
            <person name="Mu X."/>
            <person name="Myers E."/>
            <person name="Negre B."/>
            <person name="Newfeld S."/>
            <person name="Nielsen R."/>
            <person name="Noor M.A."/>
            <person name="O'Grady P."/>
            <person name="Pachter L."/>
            <person name="Papaceit M."/>
            <person name="Parisi M.J."/>
            <person name="Parisi M."/>
            <person name="Parts L."/>
            <person name="Pedersen J.S."/>
            <person name="Pesole G."/>
            <person name="Phillippy A.M."/>
            <person name="Ponting C.P."/>
            <person name="Pop M."/>
            <person name="Porcelli D."/>
            <person name="Powell J.R."/>
            <person name="Prohaska S."/>
            <person name="Pruitt K."/>
            <person name="Puig M."/>
            <person name="Quesneville H."/>
            <person name="Ram K.R."/>
            <person name="Rand D."/>
            <person name="Rasmussen M.D."/>
            <person name="Reed L.K."/>
            <person name="Reenan R."/>
            <person name="Reily A."/>
            <person name="Remington K.A."/>
            <person name="Rieger T.T."/>
            <person name="Ritchie M.G."/>
            <person name="Robin C."/>
            <person name="Rogers Y.H."/>
            <person name="Rohde C."/>
            <person name="Rozas J."/>
            <person name="Rubenfield M.J."/>
            <person name="Ruiz A."/>
            <person name="Russo S."/>
            <person name="Salzberg S.L."/>
            <person name="Sanchez-Gracia A."/>
            <person name="Saranga D.J."/>
            <person name="Sato H."/>
            <person name="Schaeffer S.W."/>
            <person name="Schatz M.C."/>
            <person name="Schlenke T."/>
            <person name="Schwartz R."/>
            <person name="Segarra C."/>
            <person name="Singh R.S."/>
            <person name="Sirot L."/>
            <person name="Sirota M."/>
            <person name="Sisneros N.B."/>
            <person name="Smith C.D."/>
            <person name="Smith T.F."/>
            <person name="Spieth J."/>
            <person name="Stage D.E."/>
            <person name="Stark A."/>
            <person name="Stephan W."/>
            <person name="Strausberg R.L."/>
            <person name="Strempel S."/>
            <person name="Sturgill D."/>
            <person name="Sutton G."/>
            <person name="Sutton G.G."/>
            <person name="Tao W."/>
            <person name="Teichmann S."/>
            <person name="Tobari Y.N."/>
            <person name="Tomimura Y."/>
            <person name="Tsolas J.M."/>
            <person name="Valente V.L."/>
            <person name="Venter E."/>
            <person name="Venter J.C."/>
            <person name="Vicario S."/>
            <person name="Vieira F.G."/>
            <person name="Vilella A.J."/>
            <person name="Villasante A."/>
            <person name="Walenz B."/>
            <person name="Wang J."/>
            <person name="Wasserman M."/>
            <person name="Watts T."/>
            <person name="Wilson D."/>
            <person name="Wilson R.K."/>
            <person name="Wing R.A."/>
            <person name="Wolfner M.F."/>
            <person name="Wong A."/>
            <person name="Wong G.K."/>
            <person name="Wu C.I."/>
            <person name="Wu G."/>
            <person name="Yamamoto D."/>
            <person name="Yang H.P."/>
            <person name="Yang S.P."/>
            <person name="Yorke J.A."/>
            <person name="Yoshida K."/>
            <person name="Zdobnov E."/>
            <person name="Zhang P."/>
            <person name="Zhang Y."/>
            <person name="Zimin A.V."/>
            <person name="Baldwin J."/>
            <person name="Abdouelleil A."/>
            <person name="Abdulkadir J."/>
            <person name="Abebe A."/>
            <person name="Abera B."/>
            <person name="Abreu J."/>
            <person name="Acer S.C."/>
            <person name="Aftuck L."/>
            <person name="Alexander A."/>
            <person name="An P."/>
            <person name="Anderson E."/>
            <person name="Anderson S."/>
            <person name="Arachi H."/>
            <person name="Azer M."/>
            <person name="Bachantsang P."/>
            <person name="Barry A."/>
            <person name="Bayul T."/>
            <person name="Berlin A."/>
            <person name="Bessette D."/>
            <person name="Bloom T."/>
            <person name="Blye J."/>
            <person name="Boguslavskiy L."/>
            <person name="Bonnet C."/>
            <person name="Boukhgalter B."/>
            <person name="Bourzgui I."/>
            <person name="Brown A."/>
            <person name="Cahill P."/>
            <person name="Channer S."/>
            <person name="Cheshatsang Y."/>
            <person name="Chuda L."/>
            <person name="Citroen M."/>
            <person name="Collymore A."/>
            <person name="Cooke P."/>
            <person name="Costello M."/>
            <person name="D'Aco K."/>
            <person name="Daza R."/>
            <person name="De Haan G."/>
            <person name="DeGray S."/>
            <person name="DeMaso C."/>
            <person name="Dhargay N."/>
            <person name="Dooley K."/>
            <person name="Dooley E."/>
            <person name="Doricent M."/>
            <person name="Dorje P."/>
            <person name="Dorjee K."/>
            <person name="Dupes A."/>
            <person name="Elong R."/>
            <person name="Falk J."/>
            <person name="Farina A."/>
            <person name="Faro S."/>
            <person name="Ferguson D."/>
            <person name="Fisher S."/>
            <person name="Foley C.D."/>
            <person name="Franke A."/>
            <person name="Friedrich D."/>
            <person name="Gadbois L."/>
            <person name="Gearin G."/>
            <person name="Gearin C.R."/>
            <person name="Giannoukos G."/>
            <person name="Goode T."/>
            <person name="Graham J."/>
            <person name="Grandbois E."/>
            <person name="Grewal S."/>
            <person name="Gyaltsen K."/>
            <person name="Hafez N."/>
            <person name="Hagos B."/>
            <person name="Hall J."/>
            <person name="Henson C."/>
            <person name="Hollinger A."/>
            <person name="Honan T."/>
            <person name="Huard M.D."/>
            <person name="Hughes L."/>
            <person name="Hurhula B."/>
            <person name="Husby M.E."/>
            <person name="Kamat A."/>
            <person name="Kanga B."/>
            <person name="Kashin S."/>
            <person name="Khazanovich D."/>
            <person name="Kisner P."/>
            <person name="Lance K."/>
            <person name="Lara M."/>
            <person name="Lee W."/>
            <person name="Lennon N."/>
            <person name="Letendre F."/>
            <person name="LeVine R."/>
            <person name="Lipovsky A."/>
            <person name="Liu X."/>
            <person name="Liu J."/>
            <person name="Liu S."/>
            <person name="Lokyitsang T."/>
            <person name="Lokyitsang Y."/>
            <person name="Lubonja R."/>
            <person name="Lui A."/>
            <person name="MacDonald P."/>
            <person name="Magnisalis V."/>
            <person name="Maru K."/>
            <person name="Matthews C."/>
            <person name="McCusker W."/>
            <person name="McDonough S."/>
            <person name="Mehta T."/>
            <person name="Meldrim J."/>
            <person name="Meneus L."/>
            <person name="Mihai O."/>
            <person name="Mihalev A."/>
            <person name="Mihova T."/>
            <person name="Mittelman R."/>
            <person name="Mlenga V."/>
            <person name="Montmayeur A."/>
            <person name="Mulrain L."/>
            <person name="Navidi A."/>
            <person name="Naylor J."/>
            <person name="Negash T."/>
            <person name="Nguyen T."/>
            <person name="Nguyen N."/>
            <person name="Nicol R."/>
            <person name="Norbu C."/>
            <person name="Norbu N."/>
            <person name="Novod N."/>
            <person name="O'Neill B."/>
            <person name="Osman S."/>
            <person name="Markiewicz E."/>
            <person name="Oyono O.L."/>
            <person name="Patti C."/>
            <person name="Phunkhang P."/>
            <person name="Pierre F."/>
            <person name="Priest M."/>
            <person name="Raghuraman S."/>
            <person name="Rege F."/>
            <person name="Reyes R."/>
            <person name="Rise C."/>
            <person name="Rogov P."/>
            <person name="Ross K."/>
            <person name="Ryan E."/>
            <person name="Settipalli S."/>
            <person name="Shea T."/>
            <person name="Sherpa N."/>
            <person name="Shi L."/>
            <person name="Shih D."/>
            <person name="Sparrow T."/>
            <person name="Spaulding J."/>
            <person name="Stalker J."/>
            <person name="Stange-Thomann N."/>
            <person name="Stavropoulos S."/>
            <person name="Stone C."/>
            <person name="Strader C."/>
            <person name="Tesfaye S."/>
            <person name="Thomson T."/>
            <person name="Thoulutsang Y."/>
            <person name="Thoulutsang D."/>
            <person name="Topham K."/>
            <person name="Topping I."/>
            <person name="Tsamla T."/>
            <person name="Vassiliev H."/>
            <person name="Vo A."/>
            <person name="Wangchuk T."/>
            <person name="Wangdi T."/>
            <person name="Weiand M."/>
            <person name="Wilkinson J."/>
            <person name="Wilson A."/>
            <person name="Yadav S."/>
            <person name="Young G."/>
            <person name="Yu Q."/>
            <person name="Zembek L."/>
            <person name="Zhong D."/>
            <person name="Zimmer A."/>
            <person name="Zwirko Z."/>
            <person name="Jaffe D.B."/>
            <person name="Alvarez P."/>
            <person name="Brockman W."/>
            <person name="Butler J."/>
            <person name="Chin C."/>
            <person name="Gnerre S."/>
            <person name="Grabherr M."/>
            <person name="Kleber M."/>
            <person name="Mauceli E."/>
            <person name="MacCallum I."/>
        </authorList>
    </citation>
    <scope>NUCLEOTIDE SEQUENCE [LARGE SCALE GENOMIC DNA]</scope>
    <source>
        <strain evidence="13">Tucson 15010-1051.87</strain>
    </source>
</reference>
<evidence type="ECO:0000256" key="2">
    <source>
        <dbReference type="ARBA" id="ARBA00006991"/>
    </source>
</evidence>
<dbReference type="Pfam" id="PF13465">
    <property type="entry name" value="zf-H2C2_2"/>
    <property type="match status" value="1"/>
</dbReference>
<dbReference type="HOGENOM" id="CLU_002678_42_11_1"/>
<keyword evidence="3" id="KW-0479">Metal-binding</keyword>
<comment type="similarity">
    <text evidence="2">Belongs to the krueppel C2H2-type zinc-finger protein family.</text>
</comment>
<dbReference type="Proteomes" id="UP000008792">
    <property type="component" value="Unassembled WGS sequence"/>
</dbReference>
<dbReference type="PROSITE" id="PS50157">
    <property type="entry name" value="ZINC_FINGER_C2H2_2"/>
    <property type="match status" value="4"/>
</dbReference>
<evidence type="ECO:0000256" key="6">
    <source>
        <dbReference type="ARBA" id="ARBA00022833"/>
    </source>
</evidence>
<evidence type="ECO:0000256" key="7">
    <source>
        <dbReference type="ARBA" id="ARBA00023015"/>
    </source>
</evidence>
<keyword evidence="6" id="KW-0862">Zinc</keyword>
<dbReference type="Pfam" id="PF13894">
    <property type="entry name" value="zf-C2H2_4"/>
    <property type="match status" value="1"/>
</dbReference>
<evidence type="ECO:0000256" key="8">
    <source>
        <dbReference type="ARBA" id="ARBA00023163"/>
    </source>
</evidence>
<evidence type="ECO:0000256" key="10">
    <source>
        <dbReference type="PROSITE-ProRule" id="PRU00042"/>
    </source>
</evidence>
<dbReference type="SMR" id="B4LH58"/>
<dbReference type="FunFam" id="3.30.160.60:FF:000624">
    <property type="entry name" value="zinc finger protein 697"/>
    <property type="match status" value="1"/>
</dbReference>
<dbReference type="OrthoDB" id="9439903at2759"/>
<dbReference type="GO" id="GO:0006355">
    <property type="term" value="P:regulation of DNA-templated transcription"/>
    <property type="evidence" value="ECO:0007669"/>
    <property type="project" value="UniProtKB-ARBA"/>
</dbReference>
<accession>B4LH58</accession>
<keyword evidence="8" id="KW-0804">Transcription</keyword>
<evidence type="ECO:0000259" key="11">
    <source>
        <dbReference type="PROSITE" id="PS50157"/>
    </source>
</evidence>
<dbReference type="PANTHER" id="PTHR16515:SF66">
    <property type="entry name" value="C2H2-TYPE DOMAIN-CONTAINING PROTEIN"/>
    <property type="match status" value="1"/>
</dbReference>
<evidence type="ECO:0000256" key="4">
    <source>
        <dbReference type="ARBA" id="ARBA00022737"/>
    </source>
</evidence>
<dbReference type="InterPro" id="IPR013087">
    <property type="entry name" value="Znf_C2H2_type"/>
</dbReference>
<feature type="domain" description="C2H2-type" evidence="11">
    <location>
        <begin position="144"/>
        <end position="171"/>
    </location>
</feature>
<dbReference type="FunFam" id="3.30.160.60:FF:000761">
    <property type="entry name" value="Zinc finger protein 449"/>
    <property type="match status" value="1"/>
</dbReference>
<dbReference type="EMBL" id="CH940647">
    <property type="protein sequence ID" value="EDW69548.2"/>
    <property type="molecule type" value="Genomic_DNA"/>
</dbReference>
<name>B4LH58_DROVI</name>
<dbReference type="PANTHER" id="PTHR16515">
    <property type="entry name" value="PR DOMAIN ZINC FINGER PROTEIN"/>
    <property type="match status" value="1"/>
</dbReference>
<evidence type="ECO:0000256" key="5">
    <source>
        <dbReference type="ARBA" id="ARBA00022771"/>
    </source>
</evidence>
<dbReference type="Gene3D" id="3.30.160.60">
    <property type="entry name" value="Classic Zinc Finger"/>
    <property type="match status" value="4"/>
</dbReference>
<dbReference type="AlphaFoldDB" id="B4LH58"/>
<dbReference type="SUPFAM" id="SSF57667">
    <property type="entry name" value="beta-beta-alpha zinc fingers"/>
    <property type="match status" value="3"/>
</dbReference>
<evidence type="ECO:0000313" key="12">
    <source>
        <dbReference type="EMBL" id="EDW69548.2"/>
    </source>
</evidence>
<dbReference type="InterPro" id="IPR050331">
    <property type="entry name" value="Zinc_finger"/>
</dbReference>
<evidence type="ECO:0000256" key="1">
    <source>
        <dbReference type="ARBA" id="ARBA00004123"/>
    </source>
</evidence>
<evidence type="ECO:0000256" key="9">
    <source>
        <dbReference type="ARBA" id="ARBA00023242"/>
    </source>
</evidence>
<dbReference type="FunFam" id="3.30.160.60:FF:002343">
    <property type="entry name" value="Zinc finger protein 33A"/>
    <property type="match status" value="1"/>
</dbReference>
<dbReference type="PROSITE" id="PS00028">
    <property type="entry name" value="ZINC_FINGER_C2H2_1"/>
    <property type="match status" value="4"/>
</dbReference>
<feature type="domain" description="C2H2-type" evidence="11">
    <location>
        <begin position="120"/>
        <end position="147"/>
    </location>
</feature>
<sequence length="252" mass="29369">MPAAKGGTQPGRNANRVRQLFKRKCERSHQLLWERFNKDTCVKIETNVFFGCDTELKGPKMEQQLCRTNIVQEGTDASQGNYPVRNLTEEPPVPHSCLVAPAELRDQVTDHMQNTDKSTYECTQCWKIFDEKGSLNRHMRTHRNECPHCLQVFSTRSNLRRHIRIHTGERPYKCSYCPMAFTDHSDAQKHIRSHTGERPFKCPHCPMDFMQKPHLNNHIKRHASKDYHSCQHCSMIFKTVLKNHVCKETLIG</sequence>
<evidence type="ECO:0000313" key="13">
    <source>
        <dbReference type="Proteomes" id="UP000008792"/>
    </source>
</evidence>
<keyword evidence="5 10" id="KW-0863">Zinc-finger</keyword>
<proteinExistence type="inferred from homology"/>
<comment type="subcellular location">
    <subcellularLocation>
        <location evidence="1">Nucleus</location>
    </subcellularLocation>
</comment>
<keyword evidence="9" id="KW-0539">Nucleus</keyword>
<keyword evidence="7" id="KW-0805">Transcription regulation</keyword>
<gene>
    <name evidence="12" type="primary">Dvir\GJ12065</name>
    <name evidence="12" type="ORF">Dvir_GJ12065</name>
</gene>